<gene>
    <name evidence="1" type="primary">BnaCnng50320D</name>
    <name evidence="1" type="ORF">GSBRNA2T00053365001</name>
</gene>
<proteinExistence type="predicted"/>
<evidence type="ECO:0000313" key="1">
    <source>
        <dbReference type="EMBL" id="CDY66324.1"/>
    </source>
</evidence>
<dbReference type="Proteomes" id="UP000028999">
    <property type="component" value="Unassembled WGS sequence"/>
</dbReference>
<dbReference type="EMBL" id="LK035193">
    <property type="protein sequence ID" value="CDY66324.1"/>
    <property type="molecule type" value="Genomic_DNA"/>
</dbReference>
<dbReference type="Gramene" id="CDY66324">
    <property type="protein sequence ID" value="CDY66324"/>
    <property type="gene ID" value="GSBRNA2T00053365001"/>
</dbReference>
<organism evidence="1 2">
    <name type="scientific">Brassica napus</name>
    <name type="common">Rape</name>
    <dbReference type="NCBI Taxonomy" id="3708"/>
    <lineage>
        <taxon>Eukaryota</taxon>
        <taxon>Viridiplantae</taxon>
        <taxon>Streptophyta</taxon>
        <taxon>Embryophyta</taxon>
        <taxon>Tracheophyta</taxon>
        <taxon>Spermatophyta</taxon>
        <taxon>Magnoliopsida</taxon>
        <taxon>eudicotyledons</taxon>
        <taxon>Gunneridae</taxon>
        <taxon>Pentapetalae</taxon>
        <taxon>rosids</taxon>
        <taxon>malvids</taxon>
        <taxon>Brassicales</taxon>
        <taxon>Brassicaceae</taxon>
        <taxon>Brassiceae</taxon>
        <taxon>Brassica</taxon>
    </lineage>
</organism>
<reference evidence="1 2" key="1">
    <citation type="journal article" date="2014" name="Science">
        <title>Plant genetics. Early allopolyploid evolution in the post-Neolithic Brassica napus oilseed genome.</title>
        <authorList>
            <person name="Chalhoub B."/>
            <person name="Denoeud F."/>
            <person name="Liu S."/>
            <person name="Parkin I.A."/>
            <person name="Tang H."/>
            <person name="Wang X."/>
            <person name="Chiquet J."/>
            <person name="Belcram H."/>
            <person name="Tong C."/>
            <person name="Samans B."/>
            <person name="Correa M."/>
            <person name="Da Silva C."/>
            <person name="Just J."/>
            <person name="Falentin C."/>
            <person name="Koh C.S."/>
            <person name="Le Clainche I."/>
            <person name="Bernard M."/>
            <person name="Bento P."/>
            <person name="Noel B."/>
            <person name="Labadie K."/>
            <person name="Alberti A."/>
            <person name="Charles M."/>
            <person name="Arnaud D."/>
            <person name="Guo H."/>
            <person name="Daviaud C."/>
            <person name="Alamery S."/>
            <person name="Jabbari K."/>
            <person name="Zhao M."/>
            <person name="Edger P.P."/>
            <person name="Chelaifa H."/>
            <person name="Tack D."/>
            <person name="Lassalle G."/>
            <person name="Mestiri I."/>
            <person name="Schnel N."/>
            <person name="Le Paslier M.C."/>
            <person name="Fan G."/>
            <person name="Renault V."/>
            <person name="Bayer P.E."/>
            <person name="Golicz A.A."/>
            <person name="Manoli S."/>
            <person name="Lee T.H."/>
            <person name="Thi V.H."/>
            <person name="Chalabi S."/>
            <person name="Hu Q."/>
            <person name="Fan C."/>
            <person name="Tollenaere R."/>
            <person name="Lu Y."/>
            <person name="Battail C."/>
            <person name="Shen J."/>
            <person name="Sidebottom C.H."/>
            <person name="Wang X."/>
            <person name="Canaguier A."/>
            <person name="Chauveau A."/>
            <person name="Berard A."/>
            <person name="Deniot G."/>
            <person name="Guan M."/>
            <person name="Liu Z."/>
            <person name="Sun F."/>
            <person name="Lim Y.P."/>
            <person name="Lyons E."/>
            <person name="Town C.D."/>
            <person name="Bancroft I."/>
            <person name="Wang X."/>
            <person name="Meng J."/>
            <person name="Ma J."/>
            <person name="Pires J.C."/>
            <person name="King G.J."/>
            <person name="Brunel D."/>
            <person name="Delourme R."/>
            <person name="Renard M."/>
            <person name="Aury J.M."/>
            <person name="Adams K.L."/>
            <person name="Batley J."/>
            <person name="Snowdon R.J."/>
            <person name="Tost J."/>
            <person name="Edwards D."/>
            <person name="Zhou Y."/>
            <person name="Hua W."/>
            <person name="Sharpe A.G."/>
            <person name="Paterson A.H."/>
            <person name="Guan C."/>
            <person name="Wincker P."/>
        </authorList>
    </citation>
    <scope>NUCLEOTIDE SEQUENCE [LARGE SCALE GENOMIC DNA]</scope>
    <source>
        <strain evidence="2">cv. Darmor-bzh</strain>
    </source>
</reference>
<dbReference type="AlphaFoldDB" id="A0A078JI33"/>
<evidence type="ECO:0000313" key="2">
    <source>
        <dbReference type="Proteomes" id="UP000028999"/>
    </source>
</evidence>
<dbReference type="PaxDb" id="3708-A0A078JI33"/>
<sequence length="136" mass="15355">MWQVPVIVSEEGRQSGIFSDSQRGVQNELRSPLSTVSVHQATHIKPASKKSSHINFNIQALFQISRKTPHSELIRLMQAFGSMKDEHQKFVIPAMTVLISKRRPANDKALTLHELNFLFTCCIKTSQLSNVSFFCA</sequence>
<keyword evidence="2" id="KW-1185">Reference proteome</keyword>
<name>A0A078JI33_BRANA</name>
<protein>
    <submittedName>
        <fullName evidence="1">BnaCnng50320D protein</fullName>
    </submittedName>
</protein>
<accession>A0A078JI33</accession>